<gene>
    <name evidence="1" type="ORF">HLH33_19105</name>
</gene>
<name>A0A7W4I8W3_GLUDI</name>
<dbReference type="RefSeq" id="WP_183116711.1">
    <property type="nucleotide sequence ID" value="NZ_JABEQG010000079.1"/>
</dbReference>
<comment type="caution">
    <text evidence="1">The sequence shown here is derived from an EMBL/GenBank/DDBJ whole genome shotgun (WGS) entry which is preliminary data.</text>
</comment>
<accession>A0A7W4I8W3</accession>
<dbReference type="EMBL" id="JABEQG010000079">
    <property type="protein sequence ID" value="MBB2158371.1"/>
    <property type="molecule type" value="Genomic_DNA"/>
</dbReference>
<evidence type="ECO:0000313" key="2">
    <source>
        <dbReference type="Proteomes" id="UP000550787"/>
    </source>
</evidence>
<sequence>MVDLMAVHPLISATRVAGALDMSINAALQILERLVRNGVAIEATHRSARRLFGLAGLHGIQDVVARPGGGAPLVAAKDDGVAPAPLRFERSLVEPEELDYTELDAAMKAADAAVRVFLARVDPIATT</sequence>
<proteinExistence type="predicted"/>
<reference evidence="1 2" key="1">
    <citation type="submission" date="2020-04" db="EMBL/GenBank/DDBJ databases">
        <title>Description of novel Gluconacetobacter.</title>
        <authorList>
            <person name="Sombolestani A."/>
        </authorList>
    </citation>
    <scope>NUCLEOTIDE SEQUENCE [LARGE SCALE GENOMIC DNA]</scope>
    <source>
        <strain evidence="1 2">LMG 7603</strain>
    </source>
</reference>
<evidence type="ECO:0000313" key="1">
    <source>
        <dbReference type="EMBL" id="MBB2158371.1"/>
    </source>
</evidence>
<organism evidence="1 2">
    <name type="scientific">Gluconacetobacter diazotrophicus</name>
    <name type="common">Acetobacter diazotrophicus</name>
    <dbReference type="NCBI Taxonomy" id="33996"/>
    <lineage>
        <taxon>Bacteria</taxon>
        <taxon>Pseudomonadati</taxon>
        <taxon>Pseudomonadota</taxon>
        <taxon>Alphaproteobacteria</taxon>
        <taxon>Acetobacterales</taxon>
        <taxon>Acetobacteraceae</taxon>
        <taxon>Gluconacetobacter</taxon>
    </lineage>
</organism>
<dbReference type="AlphaFoldDB" id="A0A7W4I8W3"/>
<dbReference type="Proteomes" id="UP000550787">
    <property type="component" value="Unassembled WGS sequence"/>
</dbReference>
<protein>
    <submittedName>
        <fullName evidence="1">Uncharacterized protein</fullName>
    </submittedName>
</protein>